<dbReference type="AlphaFoldDB" id="A0A016T321"/>
<reference evidence="3" key="1">
    <citation type="journal article" date="2015" name="Nat. Genet.">
        <title>The genome and transcriptome of the zoonotic hookworm Ancylostoma ceylanicum identify infection-specific gene families.</title>
        <authorList>
            <person name="Schwarz E.M."/>
            <person name="Hu Y."/>
            <person name="Antoshechkin I."/>
            <person name="Miller M.M."/>
            <person name="Sternberg P.W."/>
            <person name="Aroian R.V."/>
        </authorList>
    </citation>
    <scope>NUCLEOTIDE SEQUENCE</scope>
    <source>
        <strain evidence="3">HY135</strain>
    </source>
</reference>
<dbReference type="EMBL" id="JARK01001477">
    <property type="protein sequence ID" value="EYB97403.1"/>
    <property type="molecule type" value="Genomic_DNA"/>
</dbReference>
<sequence length="145" mass="16550">MKSERIIKLPRKPPRNSTLTADDNDFGASYNFEMSYNCYFLIFFSNFVKDPLHRNVLTEKKSSSEKFRIFQSHAQSIDEHASDDDTVAGKSYLVSRLSISVACRSPCLYFTEWTSVTRVGHRSSTLDVVLHAFFFLGEDVVATMS</sequence>
<gene>
    <name evidence="2" type="primary">Acey_s0141.g2253</name>
    <name evidence="2" type="ORF">Y032_0141g2253</name>
</gene>
<keyword evidence="3" id="KW-1185">Reference proteome</keyword>
<name>A0A016T321_9BILA</name>
<evidence type="ECO:0000256" key="1">
    <source>
        <dbReference type="SAM" id="MobiDB-lite"/>
    </source>
</evidence>
<proteinExistence type="predicted"/>
<feature type="region of interest" description="Disordered" evidence="1">
    <location>
        <begin position="1"/>
        <end position="20"/>
    </location>
</feature>
<protein>
    <submittedName>
        <fullName evidence="2">Uncharacterized protein</fullName>
    </submittedName>
</protein>
<comment type="caution">
    <text evidence="2">The sequence shown here is derived from an EMBL/GenBank/DDBJ whole genome shotgun (WGS) entry which is preliminary data.</text>
</comment>
<evidence type="ECO:0000313" key="3">
    <source>
        <dbReference type="Proteomes" id="UP000024635"/>
    </source>
</evidence>
<dbReference type="Proteomes" id="UP000024635">
    <property type="component" value="Unassembled WGS sequence"/>
</dbReference>
<evidence type="ECO:0000313" key="2">
    <source>
        <dbReference type="EMBL" id="EYB97403.1"/>
    </source>
</evidence>
<accession>A0A016T321</accession>
<organism evidence="2 3">
    <name type="scientific">Ancylostoma ceylanicum</name>
    <dbReference type="NCBI Taxonomy" id="53326"/>
    <lineage>
        <taxon>Eukaryota</taxon>
        <taxon>Metazoa</taxon>
        <taxon>Ecdysozoa</taxon>
        <taxon>Nematoda</taxon>
        <taxon>Chromadorea</taxon>
        <taxon>Rhabditida</taxon>
        <taxon>Rhabditina</taxon>
        <taxon>Rhabditomorpha</taxon>
        <taxon>Strongyloidea</taxon>
        <taxon>Ancylostomatidae</taxon>
        <taxon>Ancylostomatinae</taxon>
        <taxon>Ancylostoma</taxon>
    </lineage>
</organism>